<dbReference type="InterPro" id="IPR001680">
    <property type="entry name" value="WD40_rpt"/>
</dbReference>
<gene>
    <name evidence="8" type="primary">asa1</name>
    <name evidence="8" type="ORF">C8035_v008502</name>
</gene>
<evidence type="ECO:0000256" key="1">
    <source>
        <dbReference type="ARBA" id="ARBA00022574"/>
    </source>
</evidence>
<evidence type="ECO:0000256" key="6">
    <source>
        <dbReference type="ARBA" id="ARBA00040563"/>
    </source>
</evidence>
<dbReference type="InterPro" id="IPR019775">
    <property type="entry name" value="WD40_repeat_CS"/>
</dbReference>
<dbReference type="SUPFAM" id="SSF50978">
    <property type="entry name" value="WD40 repeat-like"/>
    <property type="match status" value="1"/>
</dbReference>
<dbReference type="Gene3D" id="2.130.10.10">
    <property type="entry name" value="YVTN repeat-like/Quinoprotein amine dehydrogenase"/>
    <property type="match status" value="2"/>
</dbReference>
<dbReference type="Pfam" id="PF00400">
    <property type="entry name" value="WD40"/>
    <property type="match status" value="3"/>
</dbReference>
<comment type="caution">
    <text evidence="8">The sequence shown here is derived from an EMBL/GenBank/DDBJ whole genome shotgun (WGS) entry which is preliminary data.</text>
</comment>
<evidence type="ECO:0000256" key="5">
    <source>
        <dbReference type="ARBA" id="ARBA00038749"/>
    </source>
</evidence>
<dbReference type="AlphaFoldDB" id="A0A4R8QJN1"/>
<feature type="repeat" description="WD" evidence="7">
    <location>
        <begin position="394"/>
        <end position="409"/>
    </location>
</feature>
<evidence type="ECO:0000256" key="7">
    <source>
        <dbReference type="PROSITE-ProRule" id="PRU00221"/>
    </source>
</evidence>
<sequence>MADVVPHPKTILRGHKAQVHALAFVRDNARLLSGDADGFVVLWDLTIMRPTAVWRPHENAILGVQGWGHDRIITHGRDHKLAVWQLGRDDEASLSKKLPLDETLESRPEPKLLYLLDVNTLNFCSFATCVSRAGDASESTSLLLAVPNTLASESVDIYELPSRKRLHTVKSSNKNGMVMALALLYVDGASSPGTGTSTANPANDGLLTLVAAYENGLATVLQLANGGTWSTVYASSVHSQPILSLDVGADQKYFLTSGADAVVAKHPIPVPGPNSAVLLDQPVQQPLKIVNTKHSGQQGLRMRDDGRIFATAGWDSTVRVYSSKTLKEVATLKWHQVGCFAVAMANVIAATAREDRKRLVVNDAQELPHDLTSRGGQLSVKDKRIIQAQTAHWLAAGSKDGKISLWDIF</sequence>
<dbReference type="Proteomes" id="UP000295083">
    <property type="component" value="Unassembled WGS sequence"/>
</dbReference>
<evidence type="ECO:0000313" key="9">
    <source>
        <dbReference type="Proteomes" id="UP000295083"/>
    </source>
</evidence>
<dbReference type="PROSITE" id="PS00678">
    <property type="entry name" value="WD_REPEATS_1"/>
    <property type="match status" value="2"/>
</dbReference>
<comment type="subunit">
    <text evidence="5">Component of the ASTRA chromatin remodeling machinery complex.</text>
</comment>
<protein>
    <recommendedName>
        <fullName evidence="6">ASTRA-associated protein 1</fullName>
    </recommendedName>
</protein>
<evidence type="ECO:0000313" key="8">
    <source>
        <dbReference type="EMBL" id="TDZ35795.1"/>
    </source>
</evidence>
<evidence type="ECO:0000256" key="2">
    <source>
        <dbReference type="ARBA" id="ARBA00022737"/>
    </source>
</evidence>
<dbReference type="PANTHER" id="PTHR19854:SF1">
    <property type="entry name" value="GUANINE NUCLEOTIDE-BINDING PROTEIN SUBUNIT BETA-LIKE PROTEIN 1"/>
    <property type="match status" value="1"/>
</dbReference>
<dbReference type="PRINTS" id="PR00320">
    <property type="entry name" value="GPROTEINBRPT"/>
</dbReference>
<keyword evidence="1 7" id="KW-0853">WD repeat</keyword>
<dbReference type="InterPro" id="IPR020472">
    <property type="entry name" value="WD40_PAC1"/>
</dbReference>
<comment type="function">
    <text evidence="3">Component of the ASTRA complex involved in chromatin remodeling.</text>
</comment>
<evidence type="ECO:0000256" key="3">
    <source>
        <dbReference type="ARBA" id="ARBA00037338"/>
    </source>
</evidence>
<dbReference type="PANTHER" id="PTHR19854">
    <property type="entry name" value="TRANSDUCIN BETA-LIKE 3"/>
    <property type="match status" value="1"/>
</dbReference>
<organism evidence="8 9">
    <name type="scientific">Colletotrichum spinosum</name>
    <dbReference type="NCBI Taxonomy" id="1347390"/>
    <lineage>
        <taxon>Eukaryota</taxon>
        <taxon>Fungi</taxon>
        <taxon>Dikarya</taxon>
        <taxon>Ascomycota</taxon>
        <taxon>Pezizomycotina</taxon>
        <taxon>Sordariomycetes</taxon>
        <taxon>Hypocreomycetidae</taxon>
        <taxon>Glomerellales</taxon>
        <taxon>Glomerellaceae</taxon>
        <taxon>Colletotrichum</taxon>
        <taxon>Colletotrichum orbiculare species complex</taxon>
    </lineage>
</organism>
<keyword evidence="9" id="KW-1185">Reference proteome</keyword>
<evidence type="ECO:0000256" key="4">
    <source>
        <dbReference type="ARBA" id="ARBA00037931"/>
    </source>
</evidence>
<dbReference type="InterPro" id="IPR036322">
    <property type="entry name" value="WD40_repeat_dom_sf"/>
</dbReference>
<comment type="similarity">
    <text evidence="4">Belongs to the WD repeat ASA1 family.</text>
</comment>
<dbReference type="EMBL" id="QAPG01000037">
    <property type="protein sequence ID" value="TDZ35795.1"/>
    <property type="molecule type" value="Genomic_DNA"/>
</dbReference>
<proteinExistence type="inferred from homology"/>
<dbReference type="PROSITE" id="PS50294">
    <property type="entry name" value="WD_REPEATS_REGION"/>
    <property type="match status" value="1"/>
</dbReference>
<keyword evidence="2" id="KW-0677">Repeat</keyword>
<accession>A0A4R8QJN1</accession>
<dbReference type="SMART" id="SM00320">
    <property type="entry name" value="WD40"/>
    <property type="match status" value="5"/>
</dbReference>
<feature type="repeat" description="WD" evidence="7">
    <location>
        <begin position="12"/>
        <end position="45"/>
    </location>
</feature>
<dbReference type="PROSITE" id="PS50082">
    <property type="entry name" value="WD_REPEATS_2"/>
    <property type="match status" value="2"/>
</dbReference>
<dbReference type="InterPro" id="IPR015943">
    <property type="entry name" value="WD40/YVTN_repeat-like_dom_sf"/>
</dbReference>
<name>A0A4R8QJN1_9PEZI</name>
<reference evidence="8 9" key="1">
    <citation type="submission" date="2018-11" db="EMBL/GenBank/DDBJ databases">
        <title>Genome sequence and assembly of Colletotrichum spinosum.</title>
        <authorList>
            <person name="Gan P."/>
            <person name="Shirasu K."/>
        </authorList>
    </citation>
    <scope>NUCLEOTIDE SEQUENCE [LARGE SCALE GENOMIC DNA]</scope>
    <source>
        <strain evidence="8 9">CBS 515.97</strain>
    </source>
</reference>